<keyword evidence="1" id="KW-0472">Membrane</keyword>
<name>A0A9Q2FJL5_GLUJA</name>
<dbReference type="GeneID" id="81473530"/>
<reference evidence="2" key="1">
    <citation type="submission" date="2020-04" db="EMBL/GenBank/DDBJ databases">
        <authorList>
            <person name="Sombolestani A."/>
        </authorList>
    </citation>
    <scope>NUCLEOTIDE SEQUENCE</scope>
    <source>
        <strain evidence="2">R71697</strain>
    </source>
</reference>
<dbReference type="RefSeq" id="WP_194257429.1">
    <property type="nucleotide sequence ID" value="NZ_JABCQN010000001.1"/>
</dbReference>
<comment type="caution">
    <text evidence="2">The sequence shown here is derived from an EMBL/GenBank/DDBJ whole genome shotgun (WGS) entry which is preliminary data.</text>
</comment>
<dbReference type="Proteomes" id="UP000661006">
    <property type="component" value="Unassembled WGS sequence"/>
</dbReference>
<evidence type="ECO:0000313" key="2">
    <source>
        <dbReference type="EMBL" id="MBF0869710.1"/>
    </source>
</evidence>
<gene>
    <name evidence="2" type="ORF">HKD32_02395</name>
</gene>
<evidence type="ECO:0000313" key="3">
    <source>
        <dbReference type="Proteomes" id="UP000661006"/>
    </source>
</evidence>
<dbReference type="EMBL" id="JABCQN010000001">
    <property type="protein sequence ID" value="MBF0869710.1"/>
    <property type="molecule type" value="Genomic_DNA"/>
</dbReference>
<organism evidence="2 3">
    <name type="scientific">Gluconobacter japonicus</name>
    <dbReference type="NCBI Taxonomy" id="376620"/>
    <lineage>
        <taxon>Bacteria</taxon>
        <taxon>Pseudomonadati</taxon>
        <taxon>Pseudomonadota</taxon>
        <taxon>Alphaproteobacteria</taxon>
        <taxon>Acetobacterales</taxon>
        <taxon>Acetobacteraceae</taxon>
        <taxon>Gluconobacter</taxon>
    </lineage>
</organism>
<accession>A0A9Q2FJL5</accession>
<sequence length="108" mass="11743">MQWSDLLGLLPPQVLLWGGIFLVLTSMLLNLCGFLRSRIAPPDPGSIWVRPYQLLSFLAFEQKYAAAMYKIGLTAVMTTRAEAPLLKKAGADSGVPILDSKGKPKAPT</sequence>
<evidence type="ECO:0000256" key="1">
    <source>
        <dbReference type="SAM" id="Phobius"/>
    </source>
</evidence>
<dbReference type="AlphaFoldDB" id="A0A9Q2FJL5"/>
<protein>
    <submittedName>
        <fullName evidence="2">Uncharacterized protein</fullName>
    </submittedName>
</protein>
<reference evidence="2" key="2">
    <citation type="submission" date="2020-11" db="EMBL/GenBank/DDBJ databases">
        <title>Description of novel Gluconobacter species.</title>
        <authorList>
            <person name="Cleenwerck I."/>
            <person name="Cnockaert M."/>
            <person name="Borremans W."/>
            <person name="Wieme A.D."/>
            <person name="De Vuyst L."/>
            <person name="Vandamme P."/>
        </authorList>
    </citation>
    <scope>NUCLEOTIDE SEQUENCE</scope>
    <source>
        <strain evidence="2">R71697</strain>
    </source>
</reference>
<feature type="transmembrane region" description="Helical" evidence="1">
    <location>
        <begin position="14"/>
        <end position="35"/>
    </location>
</feature>
<keyword evidence="1" id="KW-0812">Transmembrane</keyword>
<keyword evidence="1" id="KW-1133">Transmembrane helix</keyword>
<proteinExistence type="predicted"/>